<accession>A0ABQ3H3E2</accession>
<keyword evidence="1" id="KW-0732">Signal</keyword>
<dbReference type="Pfam" id="PF03886">
    <property type="entry name" value="ABC_trans_aux"/>
    <property type="match status" value="1"/>
</dbReference>
<evidence type="ECO:0000313" key="3">
    <source>
        <dbReference type="EMBL" id="GHD68316.1"/>
    </source>
</evidence>
<feature type="signal peptide" evidence="1">
    <location>
        <begin position="1"/>
        <end position="24"/>
    </location>
</feature>
<dbReference type="RefSeq" id="WP_189462050.1">
    <property type="nucleotide sequence ID" value="NZ_BMYO01000010.1"/>
</dbReference>
<dbReference type="InterPro" id="IPR005586">
    <property type="entry name" value="ABC_trans_aux"/>
</dbReference>
<name>A0ABQ3H3E2_9NEIS</name>
<reference evidence="4" key="1">
    <citation type="journal article" date="2019" name="Int. J. Syst. Evol. Microbiol.">
        <title>The Global Catalogue of Microorganisms (GCM) 10K type strain sequencing project: providing services to taxonomists for standard genome sequencing and annotation.</title>
        <authorList>
            <consortium name="The Broad Institute Genomics Platform"/>
            <consortium name="The Broad Institute Genome Sequencing Center for Infectious Disease"/>
            <person name="Wu L."/>
            <person name="Ma J."/>
        </authorList>
    </citation>
    <scope>NUCLEOTIDE SEQUENCE [LARGE SCALE GENOMIC DNA]</scope>
    <source>
        <strain evidence="4">KCTC 23701</strain>
    </source>
</reference>
<feature type="chain" id="PRO_5045952238" evidence="1">
    <location>
        <begin position="25"/>
        <end position="202"/>
    </location>
</feature>
<organism evidence="3 4">
    <name type="scientific">Jeongeupia chitinilytica</name>
    <dbReference type="NCBI Taxonomy" id="1041641"/>
    <lineage>
        <taxon>Bacteria</taxon>
        <taxon>Pseudomonadati</taxon>
        <taxon>Pseudomonadota</taxon>
        <taxon>Betaproteobacteria</taxon>
        <taxon>Neisseriales</taxon>
        <taxon>Chitinibacteraceae</taxon>
        <taxon>Jeongeupia</taxon>
    </lineage>
</organism>
<comment type="caution">
    <text evidence="3">The sequence shown here is derived from an EMBL/GenBank/DDBJ whole genome shotgun (WGS) entry which is preliminary data.</text>
</comment>
<dbReference type="PROSITE" id="PS51257">
    <property type="entry name" value="PROKAR_LIPOPROTEIN"/>
    <property type="match status" value="1"/>
</dbReference>
<keyword evidence="3" id="KW-0449">Lipoprotein</keyword>
<dbReference type="Proteomes" id="UP000604737">
    <property type="component" value="Unassembled WGS sequence"/>
</dbReference>
<evidence type="ECO:0000259" key="2">
    <source>
        <dbReference type="Pfam" id="PF03886"/>
    </source>
</evidence>
<dbReference type="Gene3D" id="3.40.50.10610">
    <property type="entry name" value="ABC-type transport auxiliary lipoprotein component"/>
    <property type="match status" value="1"/>
</dbReference>
<dbReference type="EMBL" id="BMYO01000010">
    <property type="protein sequence ID" value="GHD68316.1"/>
    <property type="molecule type" value="Genomic_DNA"/>
</dbReference>
<protein>
    <submittedName>
        <fullName evidence="3">Lipoprotein</fullName>
    </submittedName>
</protein>
<evidence type="ECO:0000313" key="4">
    <source>
        <dbReference type="Proteomes" id="UP000604737"/>
    </source>
</evidence>
<keyword evidence="4" id="KW-1185">Reference proteome</keyword>
<dbReference type="SUPFAM" id="SSF159594">
    <property type="entry name" value="XCC0632-like"/>
    <property type="match status" value="1"/>
</dbReference>
<proteinExistence type="predicted"/>
<sequence length="202" mass="20861">MKRLTRTLVATGLAALIVAGCASAPANYFYSLGSSALVDAPAIGGGTSVPVAIASVTVPEAVDRPQLVVQHAGELRIQEQRRWIQPLRGDLAAALAEQLGRQIGAPVATPSQVAGSEAKFRLAVDVQRFDSVLGGSATIDALWRITDANGKAVKNGRFSASEAARDAGYDALVAAHGRLVARMSQQIGGELKPLLATPAVGK</sequence>
<gene>
    <name evidence="3" type="ORF">GCM10007350_33280</name>
</gene>
<evidence type="ECO:0000256" key="1">
    <source>
        <dbReference type="SAM" id="SignalP"/>
    </source>
</evidence>
<feature type="domain" description="ABC-type transport auxiliary lipoprotein component" evidence="2">
    <location>
        <begin position="30"/>
        <end position="187"/>
    </location>
</feature>